<evidence type="ECO:0000256" key="4">
    <source>
        <dbReference type="ARBA" id="ARBA00023136"/>
    </source>
</evidence>
<dbReference type="GO" id="GO:0016020">
    <property type="term" value="C:membrane"/>
    <property type="evidence" value="ECO:0007669"/>
    <property type="project" value="UniProtKB-SubCell"/>
</dbReference>
<evidence type="ECO:0000313" key="6">
    <source>
        <dbReference type="EMBL" id="PPA71336.1"/>
    </source>
</evidence>
<comment type="subcellular location">
    <subcellularLocation>
        <location evidence="1">Membrane</location>
        <topology evidence="1">Multi-pass membrane protein</topology>
    </subcellularLocation>
</comment>
<evidence type="ECO:0000256" key="1">
    <source>
        <dbReference type="ARBA" id="ARBA00004141"/>
    </source>
</evidence>
<keyword evidence="4 5" id="KW-0472">Membrane</keyword>
<gene>
    <name evidence="6" type="ORF">C4B60_04535</name>
</gene>
<dbReference type="OrthoDB" id="327939at2"/>
<feature type="transmembrane region" description="Helical" evidence="5">
    <location>
        <begin position="39"/>
        <end position="60"/>
    </location>
</feature>
<name>A0A2S5GEB1_9BACL</name>
<dbReference type="Pfam" id="PF07681">
    <property type="entry name" value="DoxX"/>
    <property type="match status" value="1"/>
</dbReference>
<dbReference type="AlphaFoldDB" id="A0A2S5GEB1"/>
<evidence type="ECO:0008006" key="8">
    <source>
        <dbReference type="Google" id="ProtNLM"/>
    </source>
</evidence>
<evidence type="ECO:0000256" key="2">
    <source>
        <dbReference type="ARBA" id="ARBA00022692"/>
    </source>
</evidence>
<dbReference type="InterPro" id="IPR032808">
    <property type="entry name" value="DoxX"/>
</dbReference>
<keyword evidence="7" id="KW-1185">Reference proteome</keyword>
<sequence length="118" mass="13524">MNGIKRLAGLFMLFAGIMHFKKTKMFERIVPPFLPLKKLIVQVSGIVEIIIGLMLALNKFTRLAGKALTWLLVLVWPANIYMAMQNKPLKKGSKPMPLLLWGRVLLQWPLIKWARSVK</sequence>
<reference evidence="6 7" key="1">
    <citation type="submission" date="2018-02" db="EMBL/GenBank/DDBJ databases">
        <title>Jeotgalibacillus proteolyticum sp. nov. a protease producing bacterium isolated from ocean sediments of Laizhou Bay.</title>
        <authorList>
            <person name="Li Y."/>
        </authorList>
    </citation>
    <scope>NUCLEOTIDE SEQUENCE [LARGE SCALE GENOMIC DNA]</scope>
    <source>
        <strain evidence="6 7">22-7</strain>
    </source>
</reference>
<keyword evidence="3 5" id="KW-1133">Transmembrane helix</keyword>
<dbReference type="PANTHER" id="PTHR36974:SF1">
    <property type="entry name" value="DOXX FAMILY MEMBRANE PROTEIN"/>
    <property type="match status" value="1"/>
</dbReference>
<feature type="transmembrane region" description="Helical" evidence="5">
    <location>
        <begin position="67"/>
        <end position="84"/>
    </location>
</feature>
<protein>
    <recommendedName>
        <fullName evidence="8">DoxX family protein</fullName>
    </recommendedName>
</protein>
<dbReference type="Proteomes" id="UP000239047">
    <property type="component" value="Unassembled WGS sequence"/>
</dbReference>
<accession>A0A2S5GEB1</accession>
<evidence type="ECO:0000256" key="5">
    <source>
        <dbReference type="SAM" id="Phobius"/>
    </source>
</evidence>
<organism evidence="6 7">
    <name type="scientific">Jeotgalibacillus proteolyticus</name>
    <dbReference type="NCBI Taxonomy" id="2082395"/>
    <lineage>
        <taxon>Bacteria</taxon>
        <taxon>Bacillati</taxon>
        <taxon>Bacillota</taxon>
        <taxon>Bacilli</taxon>
        <taxon>Bacillales</taxon>
        <taxon>Caryophanaceae</taxon>
        <taxon>Jeotgalibacillus</taxon>
    </lineage>
</organism>
<dbReference type="PANTHER" id="PTHR36974">
    <property type="entry name" value="MEMBRANE PROTEIN-RELATED"/>
    <property type="match status" value="1"/>
</dbReference>
<keyword evidence="2 5" id="KW-0812">Transmembrane</keyword>
<dbReference type="EMBL" id="PREZ01000002">
    <property type="protein sequence ID" value="PPA71336.1"/>
    <property type="molecule type" value="Genomic_DNA"/>
</dbReference>
<comment type="caution">
    <text evidence="6">The sequence shown here is derived from an EMBL/GenBank/DDBJ whole genome shotgun (WGS) entry which is preliminary data.</text>
</comment>
<dbReference type="RefSeq" id="WP_104056827.1">
    <property type="nucleotide sequence ID" value="NZ_PREZ01000002.1"/>
</dbReference>
<proteinExistence type="predicted"/>
<evidence type="ECO:0000256" key="3">
    <source>
        <dbReference type="ARBA" id="ARBA00022989"/>
    </source>
</evidence>
<evidence type="ECO:0000313" key="7">
    <source>
        <dbReference type="Proteomes" id="UP000239047"/>
    </source>
</evidence>